<dbReference type="AlphaFoldDB" id="A0A654IEW7"/>
<evidence type="ECO:0000313" key="2">
    <source>
        <dbReference type="EMBL" id="VZR75712.1"/>
    </source>
</evidence>
<dbReference type="EMBL" id="LR738858">
    <property type="protein sequence ID" value="VZK65568.1"/>
    <property type="molecule type" value="Genomic_DNA"/>
</dbReference>
<proteinExistence type="predicted"/>
<dbReference type="EMBL" id="LR739234">
    <property type="protein sequence ID" value="VZR98326.1"/>
    <property type="molecule type" value="Genomic_DNA"/>
</dbReference>
<name>A0A654IEW7_9MOLU</name>
<accession>A0A654IEW7</accession>
<protein>
    <submittedName>
        <fullName evidence="2">Uncharacterized protein</fullName>
    </submittedName>
</protein>
<evidence type="ECO:0000313" key="1">
    <source>
        <dbReference type="EMBL" id="VZK65568.1"/>
    </source>
</evidence>
<sequence>MNNFKTNSLLKKKVSELSLEEETKLFLIFFNPIKSAIKKAICKFDNISLEQQKLLPYAWMLFDNSLKSYDSNKTVLEFVLSITHLVELKSIEFFEKYISISKTMLQINETIIDNQEGTEQISSYLKGINNLITKDKIIYFINDFEDKFILPILQIFKKSSSKKEEKIIFDNSINQNKIELKRKNNTNQNQLEVSESLDE</sequence>
<reference evidence="2" key="1">
    <citation type="submission" date="2019-11" db="EMBL/GenBank/DDBJ databases">
        <authorList>
            <person name="Falquet L."/>
            <person name="Falquet L."/>
        </authorList>
    </citation>
    <scope>NUCLEOTIDE SEQUENCE</scope>
    <source>
        <strain evidence="3">G1650</strain>
        <strain evidence="2">G1705</strain>
        <strain evidence="1">G5813/1+2</strain>
    </source>
</reference>
<dbReference type="EMBL" id="LR739233">
    <property type="protein sequence ID" value="VZR75712.1"/>
    <property type="molecule type" value="Genomic_DNA"/>
</dbReference>
<evidence type="ECO:0000313" key="3">
    <source>
        <dbReference type="EMBL" id="VZR98326.1"/>
    </source>
</evidence>
<gene>
    <name evidence="1" type="ORF">MF5292_00746</name>
    <name evidence="3" type="ORF">MF5293_00741</name>
    <name evidence="2" type="ORF">MF5294_00745</name>
</gene>
<organism evidence="2">
    <name type="scientific">Mycoplasma feriruminatoris</name>
    <dbReference type="NCBI Taxonomy" id="1179777"/>
    <lineage>
        <taxon>Bacteria</taxon>
        <taxon>Bacillati</taxon>
        <taxon>Mycoplasmatota</taxon>
        <taxon>Mollicutes</taxon>
        <taxon>Mycoplasmataceae</taxon>
        <taxon>Mycoplasma</taxon>
    </lineage>
</organism>